<dbReference type="AlphaFoldDB" id="A0A834N6A0"/>
<dbReference type="EMBL" id="JACSEA010000007">
    <property type="protein sequence ID" value="KAF7396544.1"/>
    <property type="molecule type" value="Genomic_DNA"/>
</dbReference>
<organism evidence="1 2">
    <name type="scientific">Vespula vulgaris</name>
    <name type="common">Yellow jacket</name>
    <name type="synonym">Wasp</name>
    <dbReference type="NCBI Taxonomy" id="7454"/>
    <lineage>
        <taxon>Eukaryota</taxon>
        <taxon>Metazoa</taxon>
        <taxon>Ecdysozoa</taxon>
        <taxon>Arthropoda</taxon>
        <taxon>Hexapoda</taxon>
        <taxon>Insecta</taxon>
        <taxon>Pterygota</taxon>
        <taxon>Neoptera</taxon>
        <taxon>Endopterygota</taxon>
        <taxon>Hymenoptera</taxon>
        <taxon>Apocrita</taxon>
        <taxon>Aculeata</taxon>
        <taxon>Vespoidea</taxon>
        <taxon>Vespidae</taxon>
        <taxon>Vespinae</taxon>
        <taxon>Vespula</taxon>
    </lineage>
</organism>
<gene>
    <name evidence="1" type="ORF">HZH66_007406</name>
</gene>
<keyword evidence="2" id="KW-1185">Reference proteome</keyword>
<dbReference type="Proteomes" id="UP000614350">
    <property type="component" value="Unassembled WGS sequence"/>
</dbReference>
<comment type="caution">
    <text evidence="1">The sequence shown here is derived from an EMBL/GenBank/DDBJ whole genome shotgun (WGS) entry which is preliminary data.</text>
</comment>
<name>A0A834N6A0_VESVU</name>
<reference evidence="1" key="1">
    <citation type="journal article" date="2020" name="G3 (Bethesda)">
        <title>High-Quality Assemblies for Three Invasive Social Wasps from the &lt;i&gt;Vespula&lt;/i&gt; Genus.</title>
        <authorList>
            <person name="Harrop T.W.R."/>
            <person name="Guhlin J."/>
            <person name="McLaughlin G.M."/>
            <person name="Permina E."/>
            <person name="Stockwell P."/>
            <person name="Gilligan J."/>
            <person name="Le Lec M.F."/>
            <person name="Gruber M.A.M."/>
            <person name="Quinn O."/>
            <person name="Lovegrove M."/>
            <person name="Duncan E.J."/>
            <person name="Remnant E.J."/>
            <person name="Van Eeckhoven J."/>
            <person name="Graham B."/>
            <person name="Knapp R.A."/>
            <person name="Langford K.W."/>
            <person name="Kronenberg Z."/>
            <person name="Press M.O."/>
            <person name="Eacker S.M."/>
            <person name="Wilson-Rankin E.E."/>
            <person name="Purcell J."/>
            <person name="Lester P.J."/>
            <person name="Dearden P.K."/>
        </authorList>
    </citation>
    <scope>NUCLEOTIDE SEQUENCE</scope>
    <source>
        <strain evidence="1">Marl-1</strain>
    </source>
</reference>
<protein>
    <submittedName>
        <fullName evidence="1">Uncharacterized protein</fullName>
    </submittedName>
</protein>
<proteinExistence type="predicted"/>
<sequence length="287" mass="32460">MLHPIDLPKASIVSNGLTVRGKMDAPTGEKYSLVNCSFRRIYTVFDSGPFISESSVKNGYEKFGEYVDVNVSGNLWNIGHLPQVASLFNDPYYLLTLLLARNRNSIDLYHFVSIYEYRYCPTNYIGLFYSDLRQILIFEIIEKLKRKQNKDKPLTVLQSFSSQALGIDELPLAVISEALPVILPYLLHPSDLSFPTTTNYHGSDCSEYWISLFKTIQQLVARITELYICSICFEVISTSIFDYSDGQPAALVMSIRTAEPRNIRYPSNGKHSSKYAAVFPNGKSRSG</sequence>
<accession>A0A834N6A0</accession>
<evidence type="ECO:0000313" key="2">
    <source>
        <dbReference type="Proteomes" id="UP000614350"/>
    </source>
</evidence>
<evidence type="ECO:0000313" key="1">
    <source>
        <dbReference type="EMBL" id="KAF7396544.1"/>
    </source>
</evidence>